<dbReference type="RefSeq" id="WP_087654919.1">
    <property type="nucleotide sequence ID" value="NZ_FCOL02000003.1"/>
</dbReference>
<evidence type="ECO:0000313" key="3">
    <source>
        <dbReference type="EMBL" id="SAL22066.1"/>
    </source>
</evidence>
<keyword evidence="4" id="KW-1185">Reference proteome</keyword>
<dbReference type="AlphaFoldDB" id="A0A158FQG4"/>
<feature type="signal peptide" evidence="2">
    <location>
        <begin position="1"/>
        <end position="21"/>
    </location>
</feature>
<dbReference type="Pfam" id="PF13663">
    <property type="entry name" value="DUF4148"/>
    <property type="match status" value="1"/>
</dbReference>
<dbReference type="EMBL" id="FCOL02000003">
    <property type="protein sequence ID" value="SAL22066.1"/>
    <property type="molecule type" value="Genomic_DNA"/>
</dbReference>
<proteinExistence type="predicted"/>
<name>A0A158FQG4_9BURK</name>
<accession>A0A158FQG4</accession>
<feature type="compositionally biased region" description="Low complexity" evidence="1">
    <location>
        <begin position="74"/>
        <end position="86"/>
    </location>
</feature>
<gene>
    <name evidence="3" type="ORF">AWB67_00788</name>
</gene>
<protein>
    <submittedName>
        <fullName evidence="3">Membrane protein</fullName>
    </submittedName>
</protein>
<reference evidence="3" key="1">
    <citation type="submission" date="2016-01" db="EMBL/GenBank/DDBJ databases">
        <authorList>
            <person name="Peeters C."/>
        </authorList>
    </citation>
    <scope>NUCLEOTIDE SEQUENCE [LARGE SCALE GENOMIC DNA]</scope>
    <source>
        <strain evidence="3">LMG 22937</strain>
    </source>
</reference>
<evidence type="ECO:0000256" key="1">
    <source>
        <dbReference type="SAM" id="MobiDB-lite"/>
    </source>
</evidence>
<dbReference type="InterPro" id="IPR025421">
    <property type="entry name" value="DUF4148"/>
</dbReference>
<dbReference type="Proteomes" id="UP000054925">
    <property type="component" value="Unassembled WGS sequence"/>
</dbReference>
<evidence type="ECO:0000313" key="4">
    <source>
        <dbReference type="Proteomes" id="UP000054925"/>
    </source>
</evidence>
<feature type="region of interest" description="Disordered" evidence="1">
    <location>
        <begin position="68"/>
        <end position="89"/>
    </location>
</feature>
<sequence>MKAIQIVALSAALIVSSGAFAQSSPQGLTRAEVRAQLIEAEQSGSRLVTDASYPDVSPVYQNQVTHRTTADNNAYGGASAGSSMSAQRNMPGQCVGPVSFCNIYSGS</sequence>
<keyword evidence="2" id="KW-0732">Signal</keyword>
<evidence type="ECO:0000256" key="2">
    <source>
        <dbReference type="SAM" id="SignalP"/>
    </source>
</evidence>
<comment type="caution">
    <text evidence="3">The sequence shown here is derived from an EMBL/GenBank/DDBJ whole genome shotgun (WGS) entry which is preliminary data.</text>
</comment>
<dbReference type="OrthoDB" id="9035534at2"/>
<feature type="chain" id="PRO_5011112036" evidence="2">
    <location>
        <begin position="22"/>
        <end position="107"/>
    </location>
</feature>
<organism evidence="3 4">
    <name type="scientific">Caballeronia terrestris</name>
    <dbReference type="NCBI Taxonomy" id="1226301"/>
    <lineage>
        <taxon>Bacteria</taxon>
        <taxon>Pseudomonadati</taxon>
        <taxon>Pseudomonadota</taxon>
        <taxon>Betaproteobacteria</taxon>
        <taxon>Burkholderiales</taxon>
        <taxon>Burkholderiaceae</taxon>
        <taxon>Caballeronia</taxon>
    </lineage>
</organism>